<proteinExistence type="predicted"/>
<reference evidence="2" key="1">
    <citation type="submission" date="2015-04" db="EMBL/GenBank/DDBJ databases">
        <title>The genome sequence of the plant pathogenic Rhizarian Plasmodiophora brassicae reveals insights in its biotrophic life cycle and the origin of chitin synthesis.</title>
        <authorList>
            <person name="Schwelm A."/>
            <person name="Fogelqvist J."/>
            <person name="Knaust A."/>
            <person name="Julke S."/>
            <person name="Lilja T."/>
            <person name="Dhandapani V."/>
            <person name="Bonilla-Rosso G."/>
            <person name="Karlsson M."/>
            <person name="Shevchenko A."/>
            <person name="Choi S.R."/>
            <person name="Kim H.G."/>
            <person name="Park J.Y."/>
            <person name="Lim Y.P."/>
            <person name="Ludwig-Muller J."/>
            <person name="Dixelius C."/>
        </authorList>
    </citation>
    <scope>NUCLEOTIDE SEQUENCE</scope>
    <source>
        <tissue evidence="2">Potato root galls</tissue>
    </source>
</reference>
<feature type="transmembrane region" description="Helical" evidence="1">
    <location>
        <begin position="38"/>
        <end position="60"/>
    </location>
</feature>
<dbReference type="AlphaFoldDB" id="A0A0H5QF78"/>
<keyword evidence="1" id="KW-1133">Transmembrane helix</keyword>
<feature type="non-terminal residue" evidence="2">
    <location>
        <position position="1"/>
    </location>
</feature>
<sequence>PQLPQLYQPLSTFESLLTSHFIYSIMKDSNRLIMLSQVIILSSVSIFFSLLEYLIMPSIYKLEKLMKLNLEYRFHQALSVERERRVSILSAVLHKYARE</sequence>
<accession>A0A0H5QF78</accession>
<name>A0A0H5QF78_9EUKA</name>
<protein>
    <submittedName>
        <fullName evidence="2">Uncharacterized protein</fullName>
    </submittedName>
</protein>
<evidence type="ECO:0000256" key="1">
    <source>
        <dbReference type="SAM" id="Phobius"/>
    </source>
</evidence>
<evidence type="ECO:0000313" key="2">
    <source>
        <dbReference type="EMBL" id="CRZ00595.1"/>
    </source>
</evidence>
<organism evidence="2">
    <name type="scientific">Spongospora subterranea</name>
    <dbReference type="NCBI Taxonomy" id="70186"/>
    <lineage>
        <taxon>Eukaryota</taxon>
        <taxon>Sar</taxon>
        <taxon>Rhizaria</taxon>
        <taxon>Endomyxa</taxon>
        <taxon>Phytomyxea</taxon>
        <taxon>Plasmodiophorida</taxon>
        <taxon>Plasmodiophoridae</taxon>
        <taxon>Spongospora</taxon>
    </lineage>
</organism>
<dbReference type="EMBL" id="HACM01000153">
    <property type="protein sequence ID" value="CRZ00595.1"/>
    <property type="molecule type" value="Transcribed_RNA"/>
</dbReference>
<keyword evidence="1" id="KW-0812">Transmembrane</keyword>
<keyword evidence="1" id="KW-0472">Membrane</keyword>